<keyword evidence="4" id="KW-0677">Repeat</keyword>
<evidence type="ECO:0000256" key="6">
    <source>
        <dbReference type="SAM" id="Phobius"/>
    </source>
</evidence>
<proteinExistence type="predicted"/>
<evidence type="ECO:0000256" key="3">
    <source>
        <dbReference type="ARBA" id="ARBA00022729"/>
    </source>
</evidence>
<evidence type="ECO:0000256" key="4">
    <source>
        <dbReference type="ARBA" id="ARBA00022737"/>
    </source>
</evidence>
<keyword evidence="5" id="KW-0572">Peptidoglycan-anchor</keyword>
<keyword evidence="2" id="KW-0964">Secreted</keyword>
<dbReference type="EMBL" id="CP122959">
    <property type="protein sequence ID" value="WGI19333.1"/>
    <property type="molecule type" value="Genomic_DNA"/>
</dbReference>
<dbReference type="PROSITE" id="PS50847">
    <property type="entry name" value="GRAM_POS_ANCHORING"/>
    <property type="match status" value="1"/>
</dbReference>
<name>A0AAF0GQT9_LATSK</name>
<keyword evidence="1" id="KW-0134">Cell wall</keyword>
<dbReference type="AlphaFoldDB" id="A0AAF0GQT9"/>
<keyword evidence="3 7" id="KW-0732">Signal</keyword>
<evidence type="ECO:0000313" key="10">
    <source>
        <dbReference type="Proteomes" id="UP001179858"/>
    </source>
</evidence>
<dbReference type="Proteomes" id="UP001179858">
    <property type="component" value="Chromosome"/>
</dbReference>
<sequence length="807" mass="87494">MKLSNGVSMALALCMICPSTVSAATVSDNQVGGQVTDTQKTAKKDIPVDNKHHVSNMFVNPTSKYIAFDGTGKLDLYLYSGEKTQYLANMYIVMPKGLSADGGLAGVKQSIIAYERAIKVYDGFLDVQQLPNTSDGREVYAVIPTAGSYIVAGEHNDFDVLSLPIKAVGKDSGMSEILFNANTIDNISQDMLFIGAGNGKDVGFDTSVSSYPQVDSARVGISSKSDIFVRGIVLNGIQRKLELFMPNVVDTYKVKDISNNVEVTSKEITGRSSESYSRVGQVDTLASLGLDPEIYDEKSLKINSGNLNDTEIKWVPQNALTNNPNIILEGQTYIITVKKFGGNITAKYQDEAGNQLIVPEIFKGDIGDAYQTEQKEVPGYTYKAVKGNPKGIFSDKAQTVTYIYTKDPVQAADVTVKYEDEAGNTIADNVTLSGNIGDAYQTMQKEVPGYTYKAVKGNPNGIFSDKAQTVTYIYTKDPVQAADVTVKYEDEAGNTIADNVTLSGNIGDAYQTMQKEVPGYTYKAVEGNPNGIFSDKAQTVTYIYTKDPVQAADVTVKYEDEAGNTIADNVTLSGNIGDAYQTMQKEVPGYTYKAVEGNPNGIFSDKAQTVTYIYTKDPVQAADVTVKYEDEAGNTIADNVTLSGNIGDAYQTMQKEVPGYTYKAVEGNPNGIFSDKAQTVTYIYTKDPVQAADVTVKYEDEAGNTIADNVTLSGNIGDAYQTMQKEVPGYTYKAVEGNPNGIFSDKAQTVTYIYTKTPIALHDENDIQDGNKVLPQTGINRLSNLFTITGALMAFISIVGLRKRKNK</sequence>
<accession>A0AAF0GQT9</accession>
<dbReference type="Pfam" id="PF06458">
    <property type="entry name" value="MucBP"/>
    <property type="match status" value="6"/>
</dbReference>
<dbReference type="Pfam" id="PF00746">
    <property type="entry name" value="Gram_pos_anchor"/>
    <property type="match status" value="1"/>
</dbReference>
<gene>
    <name evidence="9" type="ORF">QBD03_00890</name>
</gene>
<reference evidence="9" key="1">
    <citation type="submission" date="2023-04" db="EMBL/GenBank/DDBJ databases">
        <title>Novel strain of Lactilactobacillus sakei and use thereof.</title>
        <authorList>
            <person name="Kim S.Y."/>
        </authorList>
    </citation>
    <scope>NUCLEOTIDE SEQUENCE</scope>
    <source>
        <strain evidence="9">HUP1</strain>
    </source>
</reference>
<feature type="domain" description="Gram-positive cocci surface proteins LPxTG" evidence="8">
    <location>
        <begin position="774"/>
        <end position="807"/>
    </location>
</feature>
<dbReference type="RefSeq" id="WP_280102976.1">
    <property type="nucleotide sequence ID" value="NZ_CP122959.1"/>
</dbReference>
<feature type="chain" id="PRO_5041921380" evidence="7">
    <location>
        <begin position="24"/>
        <end position="807"/>
    </location>
</feature>
<dbReference type="InterPro" id="IPR019931">
    <property type="entry name" value="LPXTG_anchor"/>
</dbReference>
<evidence type="ECO:0000256" key="1">
    <source>
        <dbReference type="ARBA" id="ARBA00022512"/>
    </source>
</evidence>
<keyword evidence="6" id="KW-0812">Transmembrane</keyword>
<dbReference type="NCBIfam" id="TIGR01167">
    <property type="entry name" value="LPXTG_anchor"/>
    <property type="match status" value="1"/>
</dbReference>
<organism evidence="9 10">
    <name type="scientific">Latilactobacillus sakei</name>
    <name type="common">Lactobacillus sakei</name>
    <dbReference type="NCBI Taxonomy" id="1599"/>
    <lineage>
        <taxon>Bacteria</taxon>
        <taxon>Bacillati</taxon>
        <taxon>Bacillota</taxon>
        <taxon>Bacilli</taxon>
        <taxon>Lactobacillales</taxon>
        <taxon>Lactobacillaceae</taxon>
        <taxon>Latilactobacillus</taxon>
    </lineage>
</organism>
<evidence type="ECO:0000256" key="7">
    <source>
        <dbReference type="SAM" id="SignalP"/>
    </source>
</evidence>
<feature type="transmembrane region" description="Helical" evidence="6">
    <location>
        <begin position="782"/>
        <end position="801"/>
    </location>
</feature>
<evidence type="ECO:0000256" key="5">
    <source>
        <dbReference type="ARBA" id="ARBA00023088"/>
    </source>
</evidence>
<dbReference type="Gene3D" id="3.10.20.320">
    <property type="entry name" value="Putative peptidoglycan bound protein (lpxtg motif)"/>
    <property type="match status" value="6"/>
</dbReference>
<keyword evidence="6" id="KW-1133">Transmembrane helix</keyword>
<feature type="signal peptide" evidence="7">
    <location>
        <begin position="1"/>
        <end position="23"/>
    </location>
</feature>
<dbReference type="InterPro" id="IPR009459">
    <property type="entry name" value="MucBP_dom"/>
</dbReference>
<keyword evidence="6" id="KW-0472">Membrane</keyword>
<protein>
    <submittedName>
        <fullName evidence="9">MucBP domain-containing protein</fullName>
    </submittedName>
</protein>
<evidence type="ECO:0000256" key="2">
    <source>
        <dbReference type="ARBA" id="ARBA00022525"/>
    </source>
</evidence>
<evidence type="ECO:0000259" key="8">
    <source>
        <dbReference type="PROSITE" id="PS50847"/>
    </source>
</evidence>
<evidence type="ECO:0000313" key="9">
    <source>
        <dbReference type="EMBL" id="WGI19333.1"/>
    </source>
</evidence>